<dbReference type="AlphaFoldDB" id="A0A8C5HG69"/>
<name>A0A8C5HG69_GOUWI</name>
<dbReference type="Pfam" id="PF07985">
    <property type="entry name" value="SRR1"/>
    <property type="match status" value="1"/>
</dbReference>
<proteinExistence type="inferred from homology"/>
<sequence>MSDCADEWQVARRRKGAARKSKPLPVCAVSSCQHERVDVKKSVKRITDTVAELRCEHMLKDWTDHLLAAASSLPTAIPGNKEHKERTSAQHLECVCFGLGSFSTCISARYQLALLLLLLDAGQIDLQNCFLYDPVFSPAEQDVLRELGLTVLTENEEGKRLVTRPTLFYLMHCGKALYNNLLWRNWSLERLSSLVIIGNSFSGMTERAIDREFKQDYSYISQAAGWCEERLLSCPSRLSDVFGDTSLISFPACSLNGLPQSMWAEPSEPQYQNCSDLEIILRDTQS</sequence>
<dbReference type="PANTHER" id="PTHR28626">
    <property type="entry name" value="SRR1-LIKE PROTEIN"/>
    <property type="match status" value="1"/>
</dbReference>
<dbReference type="InterPro" id="IPR012942">
    <property type="entry name" value="SRR1-like"/>
</dbReference>
<dbReference type="InterPro" id="IPR040044">
    <property type="entry name" value="SRR1L"/>
</dbReference>
<reference evidence="3" key="1">
    <citation type="submission" date="2020-06" db="EMBL/GenBank/DDBJ databases">
        <authorList>
            <consortium name="Wellcome Sanger Institute Data Sharing"/>
        </authorList>
    </citation>
    <scope>NUCLEOTIDE SEQUENCE [LARGE SCALE GENOMIC DNA]</scope>
</reference>
<dbReference type="OrthoDB" id="551431at2759"/>
<evidence type="ECO:0000313" key="3">
    <source>
        <dbReference type="Ensembl" id="ENSGWIP00000045213.1"/>
    </source>
</evidence>
<reference evidence="3" key="3">
    <citation type="submission" date="2025-09" db="UniProtKB">
        <authorList>
            <consortium name="Ensembl"/>
        </authorList>
    </citation>
    <scope>IDENTIFICATION</scope>
</reference>
<protein>
    <recommendedName>
        <fullName evidence="2">SRR1-like domain-containing protein</fullName>
    </recommendedName>
</protein>
<dbReference type="CTD" id="402055"/>
<dbReference type="GeneID" id="114469979"/>
<dbReference type="GO" id="GO:0005737">
    <property type="term" value="C:cytoplasm"/>
    <property type="evidence" value="ECO:0007669"/>
    <property type="project" value="TreeGrafter"/>
</dbReference>
<keyword evidence="4" id="KW-1185">Reference proteome</keyword>
<feature type="domain" description="SRR1-like" evidence="2">
    <location>
        <begin position="85"/>
        <end position="247"/>
    </location>
</feature>
<evidence type="ECO:0000256" key="1">
    <source>
        <dbReference type="ARBA" id="ARBA00009856"/>
    </source>
</evidence>
<organism evidence="3 4">
    <name type="scientific">Gouania willdenowi</name>
    <name type="common">Blunt-snouted clingfish</name>
    <name type="synonym">Lepadogaster willdenowi</name>
    <dbReference type="NCBI Taxonomy" id="441366"/>
    <lineage>
        <taxon>Eukaryota</taxon>
        <taxon>Metazoa</taxon>
        <taxon>Chordata</taxon>
        <taxon>Craniata</taxon>
        <taxon>Vertebrata</taxon>
        <taxon>Euteleostomi</taxon>
        <taxon>Actinopterygii</taxon>
        <taxon>Neopterygii</taxon>
        <taxon>Teleostei</taxon>
        <taxon>Neoteleostei</taxon>
        <taxon>Acanthomorphata</taxon>
        <taxon>Ovalentaria</taxon>
        <taxon>Blenniimorphae</taxon>
        <taxon>Blenniiformes</taxon>
        <taxon>Gobiesocoidei</taxon>
        <taxon>Gobiesocidae</taxon>
        <taxon>Gobiesocinae</taxon>
        <taxon>Gouania</taxon>
    </lineage>
</organism>
<dbReference type="Proteomes" id="UP000694680">
    <property type="component" value="Chromosome 9"/>
</dbReference>
<accession>A0A8C5HG69</accession>
<evidence type="ECO:0000313" key="4">
    <source>
        <dbReference type="Proteomes" id="UP000694680"/>
    </source>
</evidence>
<dbReference type="RefSeq" id="XP_028313741.1">
    <property type="nucleotide sequence ID" value="XM_028457940.1"/>
</dbReference>
<gene>
    <name evidence="3" type="primary">srrd</name>
</gene>
<dbReference type="PANTHER" id="PTHR28626:SF3">
    <property type="entry name" value="SRR1-LIKE PROTEIN"/>
    <property type="match status" value="1"/>
</dbReference>
<evidence type="ECO:0000259" key="2">
    <source>
        <dbReference type="Pfam" id="PF07985"/>
    </source>
</evidence>
<dbReference type="Ensembl" id="ENSGWIT00000048975.1">
    <property type="protein sequence ID" value="ENSGWIP00000045213.1"/>
    <property type="gene ID" value="ENSGWIG00000022412.1"/>
</dbReference>
<comment type="similarity">
    <text evidence="1">Belongs to the SRR1 family.</text>
</comment>
<reference evidence="3" key="2">
    <citation type="submission" date="2025-08" db="UniProtKB">
        <authorList>
            <consortium name="Ensembl"/>
        </authorList>
    </citation>
    <scope>IDENTIFICATION</scope>
</reference>
<dbReference type="GO" id="GO:0005634">
    <property type="term" value="C:nucleus"/>
    <property type="evidence" value="ECO:0007669"/>
    <property type="project" value="TreeGrafter"/>
</dbReference>